<dbReference type="CDD" id="cd17536">
    <property type="entry name" value="REC_YesN-like"/>
    <property type="match status" value="1"/>
</dbReference>
<dbReference type="EMBL" id="JACRTD010000003">
    <property type="protein sequence ID" value="MBC8584901.1"/>
    <property type="molecule type" value="Genomic_DNA"/>
</dbReference>
<dbReference type="PANTHER" id="PTHR42713:SF3">
    <property type="entry name" value="TRANSCRIPTIONAL REGULATORY PROTEIN HPTR"/>
    <property type="match status" value="1"/>
</dbReference>
<dbReference type="InterPro" id="IPR051552">
    <property type="entry name" value="HptR"/>
</dbReference>
<evidence type="ECO:0000256" key="8">
    <source>
        <dbReference type="ARBA" id="ARBA00023163"/>
    </source>
</evidence>
<keyword evidence="8" id="KW-0804">Transcription</keyword>
<keyword evidence="6" id="KW-0805">Transcription regulation</keyword>
<evidence type="ECO:0000256" key="4">
    <source>
        <dbReference type="ARBA" id="ARBA00022553"/>
    </source>
</evidence>
<feature type="domain" description="Response regulatory" evidence="12">
    <location>
        <begin position="3"/>
        <end position="120"/>
    </location>
</feature>
<dbReference type="Gene3D" id="1.10.10.60">
    <property type="entry name" value="Homeodomain-like"/>
    <property type="match status" value="2"/>
</dbReference>
<proteinExistence type="predicted"/>
<accession>A0A926ENH5</accession>
<comment type="caution">
    <text evidence="13">The sequence shown here is derived from an EMBL/GenBank/DDBJ whole genome shotgun (WGS) entry which is preliminary data.</text>
</comment>
<dbReference type="GO" id="GO:0003700">
    <property type="term" value="F:DNA-binding transcription factor activity"/>
    <property type="evidence" value="ECO:0007669"/>
    <property type="project" value="InterPro"/>
</dbReference>
<dbReference type="InterPro" id="IPR001789">
    <property type="entry name" value="Sig_transdc_resp-reg_receiver"/>
</dbReference>
<sequence>MHKVILIDDDTIICRGISQTIDWQGNGFILCGVAKDAIQGLELVEEYRPDIVITDIKMPLISGIELCEILQQDYPNIKVILLSGHEEFHFAQKAIEHKAFSYLTKPIESENLLKVLKDAVAQVIKDAQVETLLKESIPLLRQNFLISLLTNRYDRSTLSEKMSLFSIPSGHYCAVTLFRICDYGEKEKYEREKAKMSALVYCGKVFSSQNNTSLVDYGENEIVAIHVTDNPDQMQVKNWLQERGEEIVHYFHDFLGLTCIAVIGNIYDMGIKHVFRSYEDILRVLNYDYTLQKGKVVFSSDFSYPSSTQNPTYKMKQLIDNVVKATLYHSCENAQSAAQKLRQYFGRYYLPLDQIRAELVHLAFSIIAQADDSDLPEYLTGHGENPEQMVSQLYNCSHIDDIFLRLRQFITAVSHYIQDKQTSYHQRMIMKAVQFIKCNYRDPSLSLKTTASFVGISHSYLSLLFKKEMGVKFFDYLLEIRMNTALDLIKTTDYKTYEISELVGYANPHYFSASFKKYFGVTISEVKRLDTEPSS</sequence>
<keyword evidence="14" id="KW-1185">Reference proteome</keyword>
<evidence type="ECO:0000256" key="5">
    <source>
        <dbReference type="ARBA" id="ARBA00023012"/>
    </source>
</evidence>
<comment type="subcellular location">
    <subcellularLocation>
        <location evidence="1">Cytoplasm</location>
    </subcellularLocation>
</comment>
<evidence type="ECO:0000256" key="1">
    <source>
        <dbReference type="ARBA" id="ARBA00004496"/>
    </source>
</evidence>
<dbReference type="SMART" id="SM00342">
    <property type="entry name" value="HTH_ARAC"/>
    <property type="match status" value="1"/>
</dbReference>
<reference evidence="13" key="1">
    <citation type="submission" date="2020-08" db="EMBL/GenBank/DDBJ databases">
        <title>Genome public.</title>
        <authorList>
            <person name="Liu C."/>
            <person name="Sun Q."/>
        </authorList>
    </citation>
    <scope>NUCLEOTIDE SEQUENCE</scope>
    <source>
        <strain evidence="13">NSJ-64</strain>
    </source>
</reference>
<dbReference type="Pfam" id="PF12833">
    <property type="entry name" value="HTH_18"/>
    <property type="match status" value="1"/>
</dbReference>
<keyword evidence="7" id="KW-0238">DNA-binding</keyword>
<comment type="function">
    <text evidence="9">May play the central regulatory role in sporulation. It may be an element of the effector pathway responsible for the activation of sporulation genes in response to nutritional stress. Spo0A may act in concert with spo0H (a sigma factor) to control the expression of some genes that are critical to the sporulation process.</text>
</comment>
<evidence type="ECO:0000259" key="12">
    <source>
        <dbReference type="PROSITE" id="PS50110"/>
    </source>
</evidence>
<dbReference type="PROSITE" id="PS50110">
    <property type="entry name" value="RESPONSE_REGULATORY"/>
    <property type="match status" value="1"/>
</dbReference>
<evidence type="ECO:0000256" key="7">
    <source>
        <dbReference type="ARBA" id="ARBA00023125"/>
    </source>
</evidence>
<dbReference type="PROSITE" id="PS01124">
    <property type="entry name" value="HTH_ARAC_FAMILY_2"/>
    <property type="match status" value="1"/>
</dbReference>
<evidence type="ECO:0000313" key="13">
    <source>
        <dbReference type="EMBL" id="MBC8584901.1"/>
    </source>
</evidence>
<organism evidence="13 14">
    <name type="scientific">Youxingia wuxianensis</name>
    <dbReference type="NCBI Taxonomy" id="2763678"/>
    <lineage>
        <taxon>Bacteria</taxon>
        <taxon>Bacillati</taxon>
        <taxon>Bacillota</taxon>
        <taxon>Clostridia</taxon>
        <taxon>Eubacteriales</taxon>
        <taxon>Oscillospiraceae</taxon>
        <taxon>Youxingia</taxon>
    </lineage>
</organism>
<feature type="domain" description="HTH araC/xylS-type" evidence="11">
    <location>
        <begin position="430"/>
        <end position="529"/>
    </location>
</feature>
<dbReference type="GO" id="GO:0005737">
    <property type="term" value="C:cytoplasm"/>
    <property type="evidence" value="ECO:0007669"/>
    <property type="project" value="UniProtKB-SubCell"/>
</dbReference>
<dbReference type="Proteomes" id="UP000623678">
    <property type="component" value="Unassembled WGS sequence"/>
</dbReference>
<dbReference type="AlphaFoldDB" id="A0A926ENH5"/>
<dbReference type="GO" id="GO:0043565">
    <property type="term" value="F:sequence-specific DNA binding"/>
    <property type="evidence" value="ECO:0007669"/>
    <property type="project" value="InterPro"/>
</dbReference>
<feature type="modified residue" description="4-aspartylphosphate" evidence="10">
    <location>
        <position position="55"/>
    </location>
</feature>
<protein>
    <recommendedName>
        <fullName evidence="2">Stage 0 sporulation protein A homolog</fullName>
    </recommendedName>
</protein>
<keyword evidence="3" id="KW-0963">Cytoplasm</keyword>
<evidence type="ECO:0000259" key="11">
    <source>
        <dbReference type="PROSITE" id="PS01124"/>
    </source>
</evidence>
<evidence type="ECO:0000256" key="9">
    <source>
        <dbReference type="ARBA" id="ARBA00024867"/>
    </source>
</evidence>
<dbReference type="SMART" id="SM00448">
    <property type="entry name" value="REC"/>
    <property type="match status" value="1"/>
</dbReference>
<dbReference type="GO" id="GO:0000160">
    <property type="term" value="P:phosphorelay signal transduction system"/>
    <property type="evidence" value="ECO:0007669"/>
    <property type="project" value="UniProtKB-KW"/>
</dbReference>
<evidence type="ECO:0000256" key="6">
    <source>
        <dbReference type="ARBA" id="ARBA00023015"/>
    </source>
</evidence>
<name>A0A926ENH5_9FIRM</name>
<keyword evidence="4 10" id="KW-0597">Phosphoprotein</keyword>
<dbReference type="InterPro" id="IPR018060">
    <property type="entry name" value="HTH_AraC"/>
</dbReference>
<gene>
    <name evidence="13" type="ORF">H8705_04825</name>
</gene>
<dbReference type="SUPFAM" id="SSF52172">
    <property type="entry name" value="CheY-like"/>
    <property type="match status" value="1"/>
</dbReference>
<dbReference type="InterPro" id="IPR009057">
    <property type="entry name" value="Homeodomain-like_sf"/>
</dbReference>
<evidence type="ECO:0000256" key="10">
    <source>
        <dbReference type="PROSITE-ProRule" id="PRU00169"/>
    </source>
</evidence>
<dbReference type="RefSeq" id="WP_262394689.1">
    <property type="nucleotide sequence ID" value="NZ_JACRTD010000003.1"/>
</dbReference>
<dbReference type="SUPFAM" id="SSF46689">
    <property type="entry name" value="Homeodomain-like"/>
    <property type="match status" value="2"/>
</dbReference>
<dbReference type="Pfam" id="PF00072">
    <property type="entry name" value="Response_reg"/>
    <property type="match status" value="1"/>
</dbReference>
<dbReference type="Gene3D" id="3.40.50.2300">
    <property type="match status" value="1"/>
</dbReference>
<dbReference type="PANTHER" id="PTHR42713">
    <property type="entry name" value="HISTIDINE KINASE-RELATED"/>
    <property type="match status" value="1"/>
</dbReference>
<evidence type="ECO:0000313" key="14">
    <source>
        <dbReference type="Proteomes" id="UP000623678"/>
    </source>
</evidence>
<keyword evidence="5" id="KW-0902">Two-component regulatory system</keyword>
<evidence type="ECO:0000256" key="2">
    <source>
        <dbReference type="ARBA" id="ARBA00018672"/>
    </source>
</evidence>
<evidence type="ECO:0000256" key="3">
    <source>
        <dbReference type="ARBA" id="ARBA00022490"/>
    </source>
</evidence>
<dbReference type="InterPro" id="IPR011006">
    <property type="entry name" value="CheY-like_superfamily"/>
</dbReference>